<evidence type="ECO:0000313" key="1">
    <source>
        <dbReference type="EMBL" id="CCO22219.1"/>
    </source>
</evidence>
<protein>
    <submittedName>
        <fullName evidence="1">Uncharacterized protein</fullName>
    </submittedName>
</protein>
<name>L0R699_9BACT</name>
<keyword evidence="2" id="KW-1185">Reference proteome</keyword>
<dbReference type="HOGENOM" id="CLU_1460013_0_0_7"/>
<organism evidence="1 2">
    <name type="scientific">Maridesulfovibrio hydrothermalis AM13 = DSM 14728</name>
    <dbReference type="NCBI Taxonomy" id="1121451"/>
    <lineage>
        <taxon>Bacteria</taxon>
        <taxon>Pseudomonadati</taxon>
        <taxon>Thermodesulfobacteriota</taxon>
        <taxon>Desulfovibrionia</taxon>
        <taxon>Desulfovibrionales</taxon>
        <taxon>Desulfovibrionaceae</taxon>
        <taxon>Maridesulfovibrio</taxon>
    </lineage>
</organism>
<dbReference type="STRING" id="1121451.DESAM_10238"/>
<reference evidence="1 2" key="1">
    <citation type="submission" date="2012-10" db="EMBL/GenBank/DDBJ databases">
        <authorList>
            <person name="Genoscope - CEA"/>
        </authorList>
    </citation>
    <scope>NUCLEOTIDE SEQUENCE [LARGE SCALE GENOMIC DNA]</scope>
    <source>
        <strain evidence="2">AM13 / DSM 14728</strain>
    </source>
</reference>
<dbReference type="RefSeq" id="WP_015334829.1">
    <property type="nucleotide sequence ID" value="NC_020055.1"/>
</dbReference>
<sequence>MPYNALARMIAAFTNEFPECKTVKIYSGKFTAENVHEVANNLPAILIACLGISITPPYNGDRTGILRMSAFILTTSGPDQMDKDAMAMNMVSRTLLMLDDDWVLENPKRMDASNLSSSCDGTNTSLWSVSWEQPVVLQDTPLVKVYEGEKLKSVFLGQAPKIGTAHKEDYTEIGKDDK</sequence>
<proteinExistence type="predicted"/>
<dbReference type="Proteomes" id="UP000010808">
    <property type="component" value="Chromosome"/>
</dbReference>
<dbReference type="PATRIC" id="fig|1121451.3.peg.221"/>
<gene>
    <name evidence="1" type="ORF">DESAM_10238</name>
</gene>
<dbReference type="EMBL" id="FO203522">
    <property type="protein sequence ID" value="CCO22219.1"/>
    <property type="molecule type" value="Genomic_DNA"/>
</dbReference>
<dbReference type="eggNOG" id="COG5003">
    <property type="taxonomic scope" value="Bacteria"/>
</dbReference>
<accession>L0R699</accession>
<dbReference type="AlphaFoldDB" id="L0R699"/>
<evidence type="ECO:0000313" key="2">
    <source>
        <dbReference type="Proteomes" id="UP000010808"/>
    </source>
</evidence>
<dbReference type="KEGG" id="dhy:DESAM_10238"/>